<protein>
    <recommendedName>
        <fullName evidence="4">C2H2-type domain-containing protein</fullName>
    </recommendedName>
</protein>
<dbReference type="Gene3D" id="3.30.160.60">
    <property type="entry name" value="Classic Zinc Finger"/>
    <property type="match status" value="1"/>
</dbReference>
<dbReference type="InterPro" id="IPR039970">
    <property type="entry name" value="TF_Grauzone"/>
</dbReference>
<sequence>FPCPFANYSCKSSFSSKNEWKRHVHTQHIKLGFWRCDLCPTTTDGSNVPSYNDFNRKDLFTQHLRRMHSTRDYVPKRRRDQSAPVKPPTDEHPVTEENLVDHQTRCYHRIREPPTQSSCLFCTKTFSGSGSWEDRMEHVGKHFEKEKKGVSDFLNASNWKTDPFLQDWLLTEGLIVRNARGGWDLGDGQPRRPPMANALRE</sequence>
<dbReference type="GO" id="GO:0003700">
    <property type="term" value="F:DNA-binding transcription factor activity"/>
    <property type="evidence" value="ECO:0007669"/>
    <property type="project" value="InterPro"/>
</dbReference>
<evidence type="ECO:0008006" key="4">
    <source>
        <dbReference type="Google" id="ProtNLM"/>
    </source>
</evidence>
<feature type="region of interest" description="Disordered" evidence="1">
    <location>
        <begin position="70"/>
        <end position="96"/>
    </location>
</feature>
<evidence type="ECO:0000256" key="1">
    <source>
        <dbReference type="SAM" id="MobiDB-lite"/>
    </source>
</evidence>
<keyword evidence="3" id="KW-1185">Reference proteome</keyword>
<dbReference type="PANTHER" id="PTHR23225:SF2">
    <property type="entry name" value="AT09679P-RELATED"/>
    <property type="match status" value="1"/>
</dbReference>
<proteinExistence type="predicted"/>
<organism evidence="2 3">
    <name type="scientific">Patellaria atrata CBS 101060</name>
    <dbReference type="NCBI Taxonomy" id="1346257"/>
    <lineage>
        <taxon>Eukaryota</taxon>
        <taxon>Fungi</taxon>
        <taxon>Dikarya</taxon>
        <taxon>Ascomycota</taxon>
        <taxon>Pezizomycotina</taxon>
        <taxon>Dothideomycetes</taxon>
        <taxon>Dothideomycetes incertae sedis</taxon>
        <taxon>Patellariales</taxon>
        <taxon>Patellariaceae</taxon>
        <taxon>Patellaria</taxon>
    </lineage>
</organism>
<comment type="caution">
    <text evidence="2">The sequence shown here is derived from an EMBL/GenBank/DDBJ whole genome shotgun (WGS) entry which is preliminary data.</text>
</comment>
<gene>
    <name evidence="2" type="ORF">M501DRAFT_939403</name>
</gene>
<dbReference type="Proteomes" id="UP000799429">
    <property type="component" value="Unassembled WGS sequence"/>
</dbReference>
<evidence type="ECO:0000313" key="3">
    <source>
        <dbReference type="Proteomes" id="UP000799429"/>
    </source>
</evidence>
<name>A0A9P4VNM9_9PEZI</name>
<dbReference type="PANTHER" id="PTHR23225">
    <property type="entry name" value="ZINC FINGER PROTEIN"/>
    <property type="match status" value="1"/>
</dbReference>
<dbReference type="EMBL" id="MU006103">
    <property type="protein sequence ID" value="KAF2836430.1"/>
    <property type="molecule type" value="Genomic_DNA"/>
</dbReference>
<dbReference type="AlphaFoldDB" id="A0A9P4VNM9"/>
<reference evidence="2" key="1">
    <citation type="journal article" date="2020" name="Stud. Mycol.">
        <title>101 Dothideomycetes genomes: a test case for predicting lifestyles and emergence of pathogens.</title>
        <authorList>
            <person name="Haridas S."/>
            <person name="Albert R."/>
            <person name="Binder M."/>
            <person name="Bloem J."/>
            <person name="Labutti K."/>
            <person name="Salamov A."/>
            <person name="Andreopoulos B."/>
            <person name="Baker S."/>
            <person name="Barry K."/>
            <person name="Bills G."/>
            <person name="Bluhm B."/>
            <person name="Cannon C."/>
            <person name="Castanera R."/>
            <person name="Culley D."/>
            <person name="Daum C."/>
            <person name="Ezra D."/>
            <person name="Gonzalez J."/>
            <person name="Henrissat B."/>
            <person name="Kuo A."/>
            <person name="Liang C."/>
            <person name="Lipzen A."/>
            <person name="Lutzoni F."/>
            <person name="Magnuson J."/>
            <person name="Mondo S."/>
            <person name="Nolan M."/>
            <person name="Ohm R."/>
            <person name="Pangilinan J."/>
            <person name="Park H.-J."/>
            <person name="Ramirez L."/>
            <person name="Alfaro M."/>
            <person name="Sun H."/>
            <person name="Tritt A."/>
            <person name="Yoshinaga Y."/>
            <person name="Zwiers L.-H."/>
            <person name="Turgeon B."/>
            <person name="Goodwin S."/>
            <person name="Spatafora J."/>
            <person name="Crous P."/>
            <person name="Grigoriev I."/>
        </authorList>
    </citation>
    <scope>NUCLEOTIDE SEQUENCE</scope>
    <source>
        <strain evidence="2">CBS 101060</strain>
    </source>
</reference>
<dbReference type="OrthoDB" id="5388486at2759"/>
<feature type="non-terminal residue" evidence="2">
    <location>
        <position position="1"/>
    </location>
</feature>
<accession>A0A9P4VNM9</accession>
<evidence type="ECO:0000313" key="2">
    <source>
        <dbReference type="EMBL" id="KAF2836430.1"/>
    </source>
</evidence>